<dbReference type="SUPFAM" id="SSF56112">
    <property type="entry name" value="Protein kinase-like (PK-like)"/>
    <property type="match status" value="1"/>
</dbReference>
<keyword evidence="5 6" id="KW-0067">ATP-binding</keyword>
<dbReference type="InterPro" id="IPR000719">
    <property type="entry name" value="Prot_kinase_dom"/>
</dbReference>
<evidence type="ECO:0000313" key="9">
    <source>
        <dbReference type="EMBL" id="EKX35198.1"/>
    </source>
</evidence>
<evidence type="ECO:0000259" key="8">
    <source>
        <dbReference type="PROSITE" id="PS50011"/>
    </source>
</evidence>
<dbReference type="AlphaFoldDB" id="L1IG25"/>
<gene>
    <name evidence="9" type="ORF">GUITHDRAFT_41754</name>
</gene>
<evidence type="ECO:0000256" key="6">
    <source>
        <dbReference type="PROSITE-ProRule" id="PRU10141"/>
    </source>
</evidence>
<dbReference type="InterPro" id="IPR008271">
    <property type="entry name" value="Ser/Thr_kinase_AS"/>
</dbReference>
<dbReference type="GO" id="GO:0005634">
    <property type="term" value="C:nucleus"/>
    <property type="evidence" value="ECO:0007669"/>
    <property type="project" value="TreeGrafter"/>
</dbReference>
<dbReference type="InterPro" id="IPR017441">
    <property type="entry name" value="Protein_kinase_ATP_BS"/>
</dbReference>
<evidence type="ECO:0000256" key="2">
    <source>
        <dbReference type="ARBA" id="ARBA00022679"/>
    </source>
</evidence>
<evidence type="ECO:0000256" key="1">
    <source>
        <dbReference type="ARBA" id="ARBA00022527"/>
    </source>
</evidence>
<dbReference type="GeneID" id="17291936"/>
<feature type="domain" description="Protein kinase" evidence="8">
    <location>
        <begin position="1"/>
        <end position="231"/>
    </location>
</feature>
<dbReference type="EMBL" id="JH993095">
    <property type="protein sequence ID" value="EKX35198.1"/>
    <property type="molecule type" value="Genomic_DNA"/>
</dbReference>
<name>L1IG25_GUITC</name>
<dbReference type="SMART" id="SM00220">
    <property type="entry name" value="S_TKc"/>
    <property type="match status" value="1"/>
</dbReference>
<organism evidence="9">
    <name type="scientific">Guillardia theta (strain CCMP2712)</name>
    <name type="common">Cryptophyte</name>
    <dbReference type="NCBI Taxonomy" id="905079"/>
    <lineage>
        <taxon>Eukaryota</taxon>
        <taxon>Cryptophyceae</taxon>
        <taxon>Pyrenomonadales</taxon>
        <taxon>Geminigeraceae</taxon>
        <taxon>Guillardia</taxon>
    </lineage>
</organism>
<dbReference type="HOGENOM" id="CLU_000288_5_15_1"/>
<dbReference type="EnsemblProtists" id="EKX35198">
    <property type="protein sequence ID" value="EKX35198"/>
    <property type="gene ID" value="GUITHDRAFT_41754"/>
</dbReference>
<evidence type="ECO:0000313" key="11">
    <source>
        <dbReference type="Proteomes" id="UP000011087"/>
    </source>
</evidence>
<dbReference type="Gene3D" id="1.10.510.10">
    <property type="entry name" value="Transferase(Phosphotransferase) domain 1"/>
    <property type="match status" value="1"/>
</dbReference>
<feature type="non-terminal residue" evidence="9">
    <location>
        <position position="231"/>
    </location>
</feature>
<dbReference type="InterPro" id="IPR011009">
    <property type="entry name" value="Kinase-like_dom_sf"/>
</dbReference>
<dbReference type="PROSITE" id="PS00108">
    <property type="entry name" value="PROTEIN_KINASE_ST"/>
    <property type="match status" value="1"/>
</dbReference>
<dbReference type="InterPro" id="IPR051175">
    <property type="entry name" value="CLK_kinases"/>
</dbReference>
<reference evidence="10" key="3">
    <citation type="submission" date="2016-03" db="UniProtKB">
        <authorList>
            <consortium name="EnsemblProtists"/>
        </authorList>
    </citation>
    <scope>IDENTIFICATION</scope>
</reference>
<dbReference type="GO" id="GO:0004674">
    <property type="term" value="F:protein serine/threonine kinase activity"/>
    <property type="evidence" value="ECO:0007669"/>
    <property type="project" value="UniProtKB-KW"/>
</dbReference>
<dbReference type="Gene3D" id="3.30.200.20">
    <property type="entry name" value="Phosphorylase Kinase, domain 1"/>
    <property type="match status" value="1"/>
</dbReference>
<keyword evidence="1 7" id="KW-0723">Serine/threonine-protein kinase</keyword>
<keyword evidence="4" id="KW-0418">Kinase</keyword>
<dbReference type="eggNOG" id="KOG0671">
    <property type="taxonomic scope" value="Eukaryota"/>
</dbReference>
<dbReference type="RefSeq" id="XP_005822178.1">
    <property type="nucleotide sequence ID" value="XM_005822121.1"/>
</dbReference>
<sequence>VGRGTFGVCFSAWDSKRNVLVAMKVVRRDERSTEDALVEASKLNILARREGASRYCVQPYTHFHAFGHLCIVTELLGDNLHHALQEYRTNGGRSRGVRMEIARKIAKDLCEALDFLSKAGLVHADLKTENVVMARPGMTLDDPSLSVKLIDFGCASWNGGPAGTVVQTSYYRAPEVLLGLEWSYPCDMWSVGCIVLEMFEGERTFETIDPAQHLAMIQRLCGRIPSYMLQR</sequence>
<protein>
    <recommendedName>
        <fullName evidence="8">Protein kinase domain-containing protein</fullName>
    </recommendedName>
</protein>
<evidence type="ECO:0000256" key="3">
    <source>
        <dbReference type="ARBA" id="ARBA00022741"/>
    </source>
</evidence>
<dbReference type="OMA" id="CIVIERY"/>
<dbReference type="Pfam" id="PF00069">
    <property type="entry name" value="Pkinase"/>
    <property type="match status" value="1"/>
</dbReference>
<dbReference type="PROSITE" id="PS50011">
    <property type="entry name" value="PROTEIN_KINASE_DOM"/>
    <property type="match status" value="1"/>
</dbReference>
<evidence type="ECO:0000256" key="5">
    <source>
        <dbReference type="ARBA" id="ARBA00022840"/>
    </source>
</evidence>
<dbReference type="Proteomes" id="UP000011087">
    <property type="component" value="Unassembled WGS sequence"/>
</dbReference>
<keyword evidence="3 6" id="KW-0547">Nucleotide-binding</keyword>
<reference evidence="9 11" key="1">
    <citation type="journal article" date="2012" name="Nature">
        <title>Algal genomes reveal evolutionary mosaicism and the fate of nucleomorphs.</title>
        <authorList>
            <consortium name="DOE Joint Genome Institute"/>
            <person name="Curtis B.A."/>
            <person name="Tanifuji G."/>
            <person name="Burki F."/>
            <person name="Gruber A."/>
            <person name="Irimia M."/>
            <person name="Maruyama S."/>
            <person name="Arias M.C."/>
            <person name="Ball S.G."/>
            <person name="Gile G.H."/>
            <person name="Hirakawa Y."/>
            <person name="Hopkins J.F."/>
            <person name="Kuo A."/>
            <person name="Rensing S.A."/>
            <person name="Schmutz J."/>
            <person name="Symeonidi A."/>
            <person name="Elias M."/>
            <person name="Eveleigh R.J."/>
            <person name="Herman E.K."/>
            <person name="Klute M.J."/>
            <person name="Nakayama T."/>
            <person name="Obornik M."/>
            <person name="Reyes-Prieto A."/>
            <person name="Armbrust E.V."/>
            <person name="Aves S.J."/>
            <person name="Beiko R.G."/>
            <person name="Coutinho P."/>
            <person name="Dacks J.B."/>
            <person name="Durnford D.G."/>
            <person name="Fast N.M."/>
            <person name="Green B.R."/>
            <person name="Grisdale C.J."/>
            <person name="Hempel F."/>
            <person name="Henrissat B."/>
            <person name="Hoppner M.P."/>
            <person name="Ishida K."/>
            <person name="Kim E."/>
            <person name="Koreny L."/>
            <person name="Kroth P.G."/>
            <person name="Liu Y."/>
            <person name="Malik S.B."/>
            <person name="Maier U.G."/>
            <person name="McRose D."/>
            <person name="Mock T."/>
            <person name="Neilson J.A."/>
            <person name="Onodera N.T."/>
            <person name="Poole A.M."/>
            <person name="Pritham E.J."/>
            <person name="Richards T.A."/>
            <person name="Rocap G."/>
            <person name="Roy S.W."/>
            <person name="Sarai C."/>
            <person name="Schaack S."/>
            <person name="Shirato S."/>
            <person name="Slamovits C.H."/>
            <person name="Spencer D.F."/>
            <person name="Suzuki S."/>
            <person name="Worden A.Z."/>
            <person name="Zauner S."/>
            <person name="Barry K."/>
            <person name="Bell C."/>
            <person name="Bharti A.K."/>
            <person name="Crow J.A."/>
            <person name="Grimwood J."/>
            <person name="Kramer R."/>
            <person name="Lindquist E."/>
            <person name="Lucas S."/>
            <person name="Salamov A."/>
            <person name="McFadden G.I."/>
            <person name="Lane C.E."/>
            <person name="Keeling P.J."/>
            <person name="Gray M.W."/>
            <person name="Grigoriev I.V."/>
            <person name="Archibald J.M."/>
        </authorList>
    </citation>
    <scope>NUCLEOTIDE SEQUENCE</scope>
    <source>
        <strain evidence="9 11">CCMP2712</strain>
    </source>
</reference>
<dbReference type="PaxDb" id="55529-EKX35198"/>
<dbReference type="OrthoDB" id="5979581at2759"/>
<evidence type="ECO:0000313" key="10">
    <source>
        <dbReference type="EnsemblProtists" id="EKX35198"/>
    </source>
</evidence>
<feature type="non-terminal residue" evidence="9">
    <location>
        <position position="1"/>
    </location>
</feature>
<dbReference type="GO" id="GO:0005524">
    <property type="term" value="F:ATP binding"/>
    <property type="evidence" value="ECO:0007669"/>
    <property type="project" value="UniProtKB-UniRule"/>
</dbReference>
<evidence type="ECO:0000256" key="4">
    <source>
        <dbReference type="ARBA" id="ARBA00022777"/>
    </source>
</evidence>
<keyword evidence="11" id="KW-1185">Reference proteome</keyword>
<dbReference type="PROSITE" id="PS00107">
    <property type="entry name" value="PROTEIN_KINASE_ATP"/>
    <property type="match status" value="1"/>
</dbReference>
<dbReference type="PANTHER" id="PTHR45646">
    <property type="entry name" value="SERINE/THREONINE-PROTEIN KINASE DOA-RELATED"/>
    <property type="match status" value="1"/>
</dbReference>
<dbReference type="KEGG" id="gtt:GUITHDRAFT_41754"/>
<proteinExistence type="inferred from homology"/>
<keyword evidence="2" id="KW-0808">Transferase</keyword>
<feature type="binding site" evidence="6">
    <location>
        <position position="24"/>
    </location>
    <ligand>
        <name>ATP</name>
        <dbReference type="ChEBI" id="CHEBI:30616"/>
    </ligand>
</feature>
<dbReference type="PANTHER" id="PTHR45646:SF11">
    <property type="entry name" value="SERINE_THREONINE-PROTEIN KINASE DOA"/>
    <property type="match status" value="1"/>
</dbReference>
<accession>L1IG25</accession>
<reference evidence="11" key="2">
    <citation type="submission" date="2012-11" db="EMBL/GenBank/DDBJ databases">
        <authorList>
            <person name="Kuo A."/>
            <person name="Curtis B.A."/>
            <person name="Tanifuji G."/>
            <person name="Burki F."/>
            <person name="Gruber A."/>
            <person name="Irimia M."/>
            <person name="Maruyama S."/>
            <person name="Arias M.C."/>
            <person name="Ball S.G."/>
            <person name="Gile G.H."/>
            <person name="Hirakawa Y."/>
            <person name="Hopkins J.F."/>
            <person name="Rensing S.A."/>
            <person name="Schmutz J."/>
            <person name="Symeonidi A."/>
            <person name="Elias M."/>
            <person name="Eveleigh R.J."/>
            <person name="Herman E.K."/>
            <person name="Klute M.J."/>
            <person name="Nakayama T."/>
            <person name="Obornik M."/>
            <person name="Reyes-Prieto A."/>
            <person name="Armbrust E.V."/>
            <person name="Aves S.J."/>
            <person name="Beiko R.G."/>
            <person name="Coutinho P."/>
            <person name="Dacks J.B."/>
            <person name="Durnford D.G."/>
            <person name="Fast N.M."/>
            <person name="Green B.R."/>
            <person name="Grisdale C."/>
            <person name="Hempe F."/>
            <person name="Henrissat B."/>
            <person name="Hoppner M.P."/>
            <person name="Ishida K.-I."/>
            <person name="Kim E."/>
            <person name="Koreny L."/>
            <person name="Kroth P.G."/>
            <person name="Liu Y."/>
            <person name="Malik S.-B."/>
            <person name="Maier U.G."/>
            <person name="McRose D."/>
            <person name="Mock T."/>
            <person name="Neilson J.A."/>
            <person name="Onodera N.T."/>
            <person name="Poole A.M."/>
            <person name="Pritham E.J."/>
            <person name="Richards T.A."/>
            <person name="Rocap G."/>
            <person name="Roy S.W."/>
            <person name="Sarai C."/>
            <person name="Schaack S."/>
            <person name="Shirato S."/>
            <person name="Slamovits C.H."/>
            <person name="Spencer D.F."/>
            <person name="Suzuki S."/>
            <person name="Worden A.Z."/>
            <person name="Zauner S."/>
            <person name="Barry K."/>
            <person name="Bell C."/>
            <person name="Bharti A.K."/>
            <person name="Crow J.A."/>
            <person name="Grimwood J."/>
            <person name="Kramer R."/>
            <person name="Lindquist E."/>
            <person name="Lucas S."/>
            <person name="Salamov A."/>
            <person name="McFadden G.I."/>
            <person name="Lane C.E."/>
            <person name="Keeling P.J."/>
            <person name="Gray M.W."/>
            <person name="Grigoriev I.V."/>
            <person name="Archibald J.M."/>
        </authorList>
    </citation>
    <scope>NUCLEOTIDE SEQUENCE</scope>
    <source>
        <strain evidence="11">CCMP2712</strain>
    </source>
</reference>
<comment type="similarity">
    <text evidence="7">Belongs to the protein kinase superfamily.</text>
</comment>
<evidence type="ECO:0000256" key="7">
    <source>
        <dbReference type="RuleBase" id="RU000304"/>
    </source>
</evidence>